<feature type="transmembrane region" description="Helical" evidence="1">
    <location>
        <begin position="242"/>
        <end position="264"/>
    </location>
</feature>
<evidence type="ECO:0000313" key="2">
    <source>
        <dbReference type="EMBL" id="VVT54511.1"/>
    </source>
</evidence>
<keyword evidence="1" id="KW-1133">Transmembrane helix</keyword>
<sequence length="289" mass="33047">MTVILQLDLVQNSPDFFTTFSLFSIHGLGSILDASVSPQMLLLLSNIFTGIYLFAVIVHSAIIFPNRTLPLLQFVYKHIPKNPNEDIIKYCEFWILLTSWCIYAIISFIIVPSLLVWNTYINDFMFWRISSINLDISYFPSDFLCLTMDTLKYGIIISTIYLFQISVAWSNYVLFQTKNQVEAPITLEDEKSLSSEKTHTTTSCNNGTVSNNSLGAGMTATHWVVYTTLCLMMYQFSNKRDILMIPVVVIGLPLLAYCISYFFLRELDSEQETNASTDNKEKYPIDVKV</sequence>
<feature type="transmembrane region" description="Helical" evidence="1">
    <location>
        <begin position="41"/>
        <end position="64"/>
    </location>
</feature>
<evidence type="ECO:0000256" key="1">
    <source>
        <dbReference type="SAM" id="Phobius"/>
    </source>
</evidence>
<proteinExistence type="predicted"/>
<organism evidence="2 3">
    <name type="scientific">Magnusiomyces paraingens</name>
    <dbReference type="NCBI Taxonomy" id="2606893"/>
    <lineage>
        <taxon>Eukaryota</taxon>
        <taxon>Fungi</taxon>
        <taxon>Dikarya</taxon>
        <taxon>Ascomycota</taxon>
        <taxon>Saccharomycotina</taxon>
        <taxon>Dipodascomycetes</taxon>
        <taxon>Dipodascales</taxon>
        <taxon>Dipodascaceae</taxon>
        <taxon>Magnusiomyces</taxon>
    </lineage>
</organism>
<keyword evidence="1" id="KW-0812">Transmembrane</keyword>
<dbReference type="GeneID" id="43582927"/>
<dbReference type="RefSeq" id="XP_031854718.1">
    <property type="nucleotide sequence ID" value="XM_031998827.1"/>
</dbReference>
<protein>
    <submittedName>
        <fullName evidence="2">Uncharacterized protein</fullName>
    </submittedName>
</protein>
<feature type="transmembrane region" description="Helical" evidence="1">
    <location>
        <begin position="93"/>
        <end position="117"/>
    </location>
</feature>
<keyword evidence="1" id="KW-0472">Membrane</keyword>
<dbReference type="AlphaFoldDB" id="A0A5E8BTT1"/>
<feature type="transmembrane region" description="Helical" evidence="1">
    <location>
        <begin position="153"/>
        <end position="175"/>
    </location>
</feature>
<dbReference type="Proteomes" id="UP000398389">
    <property type="component" value="Unassembled WGS sequence"/>
</dbReference>
<dbReference type="EMBL" id="CABVLU010000003">
    <property type="protein sequence ID" value="VVT54511.1"/>
    <property type="molecule type" value="Genomic_DNA"/>
</dbReference>
<accession>A0A5E8BTT1</accession>
<keyword evidence="3" id="KW-1185">Reference proteome</keyword>
<evidence type="ECO:0000313" key="3">
    <source>
        <dbReference type="Proteomes" id="UP000398389"/>
    </source>
</evidence>
<name>A0A5E8BTT1_9ASCO</name>
<gene>
    <name evidence="2" type="ORF">SAPINGB_P004112</name>
</gene>
<reference evidence="2 3" key="1">
    <citation type="submission" date="2019-09" db="EMBL/GenBank/DDBJ databases">
        <authorList>
            <person name="Brejova B."/>
        </authorList>
    </citation>
    <scope>NUCLEOTIDE SEQUENCE [LARGE SCALE GENOMIC DNA]</scope>
</reference>